<dbReference type="InterPro" id="IPR000873">
    <property type="entry name" value="AMP-dep_synth/lig_dom"/>
</dbReference>
<evidence type="ECO:0000313" key="4">
    <source>
        <dbReference type="EMBL" id="TFC44721.1"/>
    </source>
</evidence>
<keyword evidence="5" id="KW-1185">Reference proteome</keyword>
<protein>
    <submittedName>
        <fullName evidence="4">Acyl-CoA synthetase</fullName>
    </submittedName>
</protein>
<evidence type="ECO:0000313" key="5">
    <source>
        <dbReference type="Proteomes" id="UP000297403"/>
    </source>
</evidence>
<gene>
    <name evidence="4" type="ORF">E3O49_11490</name>
</gene>
<dbReference type="InterPro" id="IPR020845">
    <property type="entry name" value="AMP-binding_CS"/>
</dbReference>
<feature type="domain" description="AMP-dependent synthetase/ligase" evidence="2">
    <location>
        <begin position="12"/>
        <end position="369"/>
    </location>
</feature>
<feature type="compositionally biased region" description="Polar residues" evidence="1">
    <location>
        <begin position="161"/>
        <end position="170"/>
    </location>
</feature>
<sequence length="522" mass="57378">MDGVGNLGDLITRAAERWADRTAWRFGATGETLSFTEVEAVTRYLAGELSAVGIGAGDRVVLMAKNTLEFPAAWLALARLGAIVVPMNTNYRLTDATHVASLAGATAFLTVEEFLSLAGQVAERCPLLEKVFSLEGLLLGWRSGDSPREPAAPLDQAKPGDTSNIQFTSGTTGKPKGCVLPHEYWLSIAWTLQHDFPHLTDADVMLTVQPFHYIDPQWNVASALLAGVELVILDRFHPSTFWQSVREFQVTYFYCLGLMPTLLLKMPPSDEDRNNRVRAVQASAIPASIHRALEERWGAPWYEAFGMTETGADLFVDVDEHDELLGSGCLGRPRSHREALVVDDSGAPCAVGQTGQLLLRGAGLMTGYFEDAEATERAFRGGWFHTGDLAERDELGRLYYRGRTKDMIRRSGENISAIEVEEVLVLHPGVELAAVVAVPDELRGEEVLAYLVPSAPAPSAVDLIDSVSASCATELAYFKVPRYWRVERELPRTVSERVAKHELTQAGSLRGAWDSKEGRWHE</sequence>
<dbReference type="InterPro" id="IPR050237">
    <property type="entry name" value="ATP-dep_AMP-bd_enzyme"/>
</dbReference>
<organism evidence="4 5">
    <name type="scientific">Cryobacterium shii</name>
    <dbReference type="NCBI Taxonomy" id="1259235"/>
    <lineage>
        <taxon>Bacteria</taxon>
        <taxon>Bacillati</taxon>
        <taxon>Actinomycetota</taxon>
        <taxon>Actinomycetes</taxon>
        <taxon>Micrococcales</taxon>
        <taxon>Microbacteriaceae</taxon>
        <taxon>Cryobacterium</taxon>
    </lineage>
</organism>
<dbReference type="Gene3D" id="3.40.50.12780">
    <property type="entry name" value="N-terminal domain of ligase-like"/>
    <property type="match status" value="1"/>
</dbReference>
<evidence type="ECO:0000259" key="2">
    <source>
        <dbReference type="Pfam" id="PF00501"/>
    </source>
</evidence>
<feature type="region of interest" description="Disordered" evidence="1">
    <location>
        <begin position="147"/>
        <end position="170"/>
    </location>
</feature>
<proteinExistence type="predicted"/>
<dbReference type="InterPro" id="IPR025110">
    <property type="entry name" value="AMP-bd_C"/>
</dbReference>
<dbReference type="PROSITE" id="PS00455">
    <property type="entry name" value="AMP_BINDING"/>
    <property type="match status" value="1"/>
</dbReference>
<dbReference type="InterPro" id="IPR042099">
    <property type="entry name" value="ANL_N_sf"/>
</dbReference>
<dbReference type="AlphaFoldDB" id="A0AAQ2HF48"/>
<dbReference type="GO" id="GO:0016878">
    <property type="term" value="F:acid-thiol ligase activity"/>
    <property type="evidence" value="ECO:0007669"/>
    <property type="project" value="UniProtKB-ARBA"/>
</dbReference>
<dbReference type="Pfam" id="PF00501">
    <property type="entry name" value="AMP-binding"/>
    <property type="match status" value="1"/>
</dbReference>
<dbReference type="SUPFAM" id="SSF56801">
    <property type="entry name" value="Acetyl-CoA synthetase-like"/>
    <property type="match status" value="1"/>
</dbReference>
<dbReference type="InterPro" id="IPR045851">
    <property type="entry name" value="AMP-bd_C_sf"/>
</dbReference>
<accession>A0AAQ2HF48</accession>
<dbReference type="EMBL" id="SOFY01000062">
    <property type="protein sequence ID" value="TFC44721.1"/>
    <property type="molecule type" value="Genomic_DNA"/>
</dbReference>
<evidence type="ECO:0000256" key="1">
    <source>
        <dbReference type="SAM" id="MobiDB-lite"/>
    </source>
</evidence>
<evidence type="ECO:0000259" key="3">
    <source>
        <dbReference type="Pfam" id="PF13193"/>
    </source>
</evidence>
<dbReference type="PANTHER" id="PTHR43767">
    <property type="entry name" value="LONG-CHAIN-FATTY-ACID--COA LIGASE"/>
    <property type="match status" value="1"/>
</dbReference>
<reference evidence="4 5" key="1">
    <citation type="submission" date="2019-03" db="EMBL/GenBank/DDBJ databases">
        <title>Genomics of glacier-inhabiting Cryobacterium strains.</title>
        <authorList>
            <person name="Liu Q."/>
            <person name="Xin Y.-H."/>
        </authorList>
    </citation>
    <scope>NUCLEOTIDE SEQUENCE [LARGE SCALE GENOMIC DNA]</scope>
    <source>
        <strain evidence="5">TMT1-22</strain>
    </source>
</reference>
<feature type="domain" description="AMP-binding enzyme C-terminal" evidence="3">
    <location>
        <begin position="419"/>
        <end position="495"/>
    </location>
</feature>
<dbReference type="PANTHER" id="PTHR43767:SF1">
    <property type="entry name" value="NONRIBOSOMAL PEPTIDE SYNTHASE PES1 (EUROFUNG)-RELATED"/>
    <property type="match status" value="1"/>
</dbReference>
<dbReference type="Proteomes" id="UP000297403">
    <property type="component" value="Unassembled WGS sequence"/>
</dbReference>
<name>A0AAQ2HF48_9MICO</name>
<dbReference type="Gene3D" id="3.30.300.30">
    <property type="match status" value="1"/>
</dbReference>
<comment type="caution">
    <text evidence="4">The sequence shown here is derived from an EMBL/GenBank/DDBJ whole genome shotgun (WGS) entry which is preliminary data.</text>
</comment>
<dbReference type="Pfam" id="PF13193">
    <property type="entry name" value="AMP-binding_C"/>
    <property type="match status" value="1"/>
</dbReference>